<proteinExistence type="predicted"/>
<sequence>MVSPISTPNRRFCPALGSSITVEHCVSDRVIELDCPMSCGFNPFNPSAPKAFDAIVGRGLAAASRWLEKSVGSDEWLRRLDAMDRRFAPERDLPLISFETQWSMLRMALDGHCYPELVEVLEDPEHTGLKNDARLVFEKLAQSQALLVQVVDAHEGEPFYTVKDVYTEEVYTYVDFGDQEPLLVGALMFGRFLIHHSNIYVIPGVFVGTPDVLSQILDNIEEFLDENLEDIPLAMQTALPEIWNICTSIQDERDGVDRDQPSGESGGVMIDPCQVSFVLDVEKGGAVESLRKHPFFSEVDAPEFGYDPLEDTVFEVHVLPSFGPPIQALEGEDEDDEPMEEEPSAIRVGSVVLGADKLTITAMNPVELELLKGLVLQLVACSDS</sequence>
<dbReference type="Proteomes" id="UP000526501">
    <property type="component" value="Unassembled WGS sequence"/>
</dbReference>
<evidence type="ECO:0000313" key="1">
    <source>
        <dbReference type="EMBL" id="MBC2608169.1"/>
    </source>
</evidence>
<reference evidence="1 2" key="1">
    <citation type="submission" date="2020-07" db="EMBL/GenBank/DDBJ databases">
        <authorList>
            <person name="Feng X."/>
        </authorList>
    </citation>
    <scope>NUCLEOTIDE SEQUENCE [LARGE SCALE GENOMIC DNA]</scope>
    <source>
        <strain evidence="1 2">JCM23202</strain>
    </source>
</reference>
<evidence type="ECO:0000313" key="2">
    <source>
        <dbReference type="Proteomes" id="UP000526501"/>
    </source>
</evidence>
<protein>
    <submittedName>
        <fullName evidence="1">Uncharacterized protein</fullName>
    </submittedName>
</protein>
<name>A0A7X1BA64_9BACT</name>
<dbReference type="AlphaFoldDB" id="A0A7X1BA64"/>
<keyword evidence="2" id="KW-1185">Reference proteome</keyword>
<comment type="caution">
    <text evidence="1">The sequence shown here is derived from an EMBL/GenBank/DDBJ whole genome shotgun (WGS) entry which is preliminary data.</text>
</comment>
<accession>A0A7X1BA64</accession>
<dbReference type="EMBL" id="JACHVC010000013">
    <property type="protein sequence ID" value="MBC2608169.1"/>
    <property type="molecule type" value="Genomic_DNA"/>
</dbReference>
<organism evidence="1 2">
    <name type="scientific">Pelagicoccus albus</name>
    <dbReference type="NCBI Taxonomy" id="415222"/>
    <lineage>
        <taxon>Bacteria</taxon>
        <taxon>Pseudomonadati</taxon>
        <taxon>Verrucomicrobiota</taxon>
        <taxon>Opitutia</taxon>
        <taxon>Puniceicoccales</taxon>
        <taxon>Pelagicoccaceae</taxon>
        <taxon>Pelagicoccus</taxon>
    </lineage>
</organism>
<gene>
    <name evidence="1" type="ORF">H5P27_19090</name>
</gene>
<dbReference type="RefSeq" id="WP_185662021.1">
    <property type="nucleotide sequence ID" value="NZ_CAWPOO010000013.1"/>
</dbReference>